<dbReference type="OrthoDB" id="6354171at2759"/>
<feature type="domain" description="C2H2-type" evidence="13">
    <location>
        <begin position="362"/>
        <end position="389"/>
    </location>
</feature>
<evidence type="ECO:0000256" key="11">
    <source>
        <dbReference type="PROSITE-ProRule" id="PRU00042"/>
    </source>
</evidence>
<name>A0A2G9QLB9_AQUCT</name>
<dbReference type="PROSITE" id="PS00028">
    <property type="entry name" value="ZINC_FINGER_C2H2_1"/>
    <property type="match status" value="7"/>
</dbReference>
<keyword evidence="4" id="KW-0479">Metal-binding</keyword>
<dbReference type="FunFam" id="3.30.160.60:FF:000135">
    <property type="entry name" value="Zinc finger protein 358"/>
    <property type="match status" value="1"/>
</dbReference>
<feature type="non-terminal residue" evidence="14">
    <location>
        <position position="1"/>
    </location>
</feature>
<dbReference type="GO" id="GO:0001228">
    <property type="term" value="F:DNA-binding transcription activator activity, RNA polymerase II-specific"/>
    <property type="evidence" value="ECO:0007669"/>
    <property type="project" value="TreeGrafter"/>
</dbReference>
<evidence type="ECO:0000313" key="14">
    <source>
        <dbReference type="EMBL" id="PIO16367.1"/>
    </source>
</evidence>
<evidence type="ECO:0000313" key="15">
    <source>
        <dbReference type="Proteomes" id="UP000228934"/>
    </source>
</evidence>
<evidence type="ECO:0000256" key="4">
    <source>
        <dbReference type="ARBA" id="ARBA00022723"/>
    </source>
</evidence>
<dbReference type="FunFam" id="3.30.160.60:FF:000151">
    <property type="entry name" value="Zinc finger and SCAN domain-containing 21"/>
    <property type="match status" value="1"/>
</dbReference>
<keyword evidence="10" id="KW-0539">Nucleus</keyword>
<evidence type="ECO:0000256" key="10">
    <source>
        <dbReference type="ARBA" id="ARBA00023242"/>
    </source>
</evidence>
<dbReference type="Proteomes" id="UP000228934">
    <property type="component" value="Unassembled WGS sequence"/>
</dbReference>
<dbReference type="PROSITE" id="PS50157">
    <property type="entry name" value="ZINC_FINGER_C2H2_2"/>
    <property type="match status" value="8"/>
</dbReference>
<keyword evidence="7" id="KW-0862">Zinc</keyword>
<gene>
    <name evidence="14" type="ORF">AB205_0195030</name>
</gene>
<proteinExistence type="inferred from homology"/>
<organism evidence="14 15">
    <name type="scientific">Aquarana catesbeiana</name>
    <name type="common">American bullfrog</name>
    <name type="synonym">Rana catesbeiana</name>
    <dbReference type="NCBI Taxonomy" id="8400"/>
    <lineage>
        <taxon>Eukaryota</taxon>
        <taxon>Metazoa</taxon>
        <taxon>Chordata</taxon>
        <taxon>Craniata</taxon>
        <taxon>Vertebrata</taxon>
        <taxon>Euteleostomi</taxon>
        <taxon>Amphibia</taxon>
        <taxon>Batrachia</taxon>
        <taxon>Anura</taxon>
        <taxon>Neobatrachia</taxon>
        <taxon>Ranoidea</taxon>
        <taxon>Ranidae</taxon>
        <taxon>Aquarana</taxon>
    </lineage>
</organism>
<dbReference type="Pfam" id="PF00096">
    <property type="entry name" value="zf-C2H2"/>
    <property type="match status" value="8"/>
</dbReference>
<dbReference type="FunFam" id="3.30.160.60:FF:000936">
    <property type="entry name" value="Zinc finger protein 577"/>
    <property type="match status" value="1"/>
</dbReference>
<keyword evidence="9" id="KW-0804">Transcription</keyword>
<dbReference type="AlphaFoldDB" id="A0A2G9QLB9"/>
<protein>
    <recommendedName>
        <fullName evidence="13">C2H2-type domain-containing protein</fullName>
    </recommendedName>
</protein>
<feature type="domain" description="C2H2-type" evidence="13">
    <location>
        <begin position="278"/>
        <end position="305"/>
    </location>
</feature>
<dbReference type="Gene3D" id="3.30.160.60">
    <property type="entry name" value="Classic Zinc Finger"/>
    <property type="match status" value="8"/>
</dbReference>
<feature type="domain" description="C2H2-type" evidence="13">
    <location>
        <begin position="390"/>
        <end position="417"/>
    </location>
</feature>
<keyword evidence="8" id="KW-0805">Transcription regulation</keyword>
<comment type="similarity">
    <text evidence="3">Belongs to the krueppel C2H2-type zinc-finger protein family.</text>
</comment>
<evidence type="ECO:0000256" key="5">
    <source>
        <dbReference type="ARBA" id="ARBA00022737"/>
    </source>
</evidence>
<feature type="domain" description="C2H2-type" evidence="13">
    <location>
        <begin position="334"/>
        <end position="361"/>
    </location>
</feature>
<evidence type="ECO:0000256" key="9">
    <source>
        <dbReference type="ARBA" id="ARBA00023163"/>
    </source>
</evidence>
<dbReference type="SMART" id="SM00355">
    <property type="entry name" value="ZnF_C2H2"/>
    <property type="match status" value="8"/>
</dbReference>
<feature type="domain" description="C2H2-type" evidence="13">
    <location>
        <begin position="476"/>
        <end position="508"/>
    </location>
</feature>
<feature type="domain" description="C2H2-type" evidence="13">
    <location>
        <begin position="306"/>
        <end position="333"/>
    </location>
</feature>
<evidence type="ECO:0000256" key="7">
    <source>
        <dbReference type="ARBA" id="ARBA00022833"/>
    </source>
</evidence>
<dbReference type="GO" id="GO:0005634">
    <property type="term" value="C:nucleus"/>
    <property type="evidence" value="ECO:0007669"/>
    <property type="project" value="UniProtKB-SubCell"/>
</dbReference>
<evidence type="ECO:0000256" key="1">
    <source>
        <dbReference type="ARBA" id="ARBA00003767"/>
    </source>
</evidence>
<dbReference type="EMBL" id="KV966637">
    <property type="protein sequence ID" value="PIO16367.1"/>
    <property type="molecule type" value="Genomic_DNA"/>
</dbReference>
<feature type="domain" description="C2H2-type" evidence="13">
    <location>
        <begin position="448"/>
        <end position="475"/>
    </location>
</feature>
<evidence type="ECO:0000259" key="13">
    <source>
        <dbReference type="PROSITE" id="PS50157"/>
    </source>
</evidence>
<feature type="domain" description="C2H2-type" evidence="13">
    <location>
        <begin position="418"/>
        <end position="445"/>
    </location>
</feature>
<comment type="function">
    <text evidence="1">May be involved in transcriptional regulation.</text>
</comment>
<dbReference type="PANTHER" id="PTHR24393:SF158">
    <property type="entry name" value="C2H2-TYPE DOMAIN-CONTAINING PROTEIN"/>
    <property type="match status" value="1"/>
</dbReference>
<keyword evidence="15" id="KW-1185">Reference proteome</keyword>
<evidence type="ECO:0000256" key="2">
    <source>
        <dbReference type="ARBA" id="ARBA00004123"/>
    </source>
</evidence>
<evidence type="ECO:0000256" key="3">
    <source>
        <dbReference type="ARBA" id="ARBA00006991"/>
    </source>
</evidence>
<dbReference type="PANTHER" id="PTHR24393">
    <property type="entry name" value="ZINC FINGER PROTEIN"/>
    <property type="match status" value="1"/>
</dbReference>
<evidence type="ECO:0000256" key="8">
    <source>
        <dbReference type="ARBA" id="ARBA00023015"/>
    </source>
</evidence>
<keyword evidence="6 11" id="KW-0863">Zinc-finger</keyword>
<reference evidence="15" key="1">
    <citation type="journal article" date="2017" name="Nat. Commun.">
        <title>The North American bullfrog draft genome provides insight into hormonal regulation of long noncoding RNA.</title>
        <authorList>
            <person name="Hammond S.A."/>
            <person name="Warren R.L."/>
            <person name="Vandervalk B.P."/>
            <person name="Kucuk E."/>
            <person name="Khan H."/>
            <person name="Gibb E.A."/>
            <person name="Pandoh P."/>
            <person name="Kirk H."/>
            <person name="Zhao Y."/>
            <person name="Jones M."/>
            <person name="Mungall A.J."/>
            <person name="Coope R."/>
            <person name="Pleasance S."/>
            <person name="Moore R.A."/>
            <person name="Holt R.A."/>
            <person name="Round J.M."/>
            <person name="Ohora S."/>
            <person name="Walle B.V."/>
            <person name="Veldhoen N."/>
            <person name="Helbing C.C."/>
            <person name="Birol I."/>
        </authorList>
    </citation>
    <scope>NUCLEOTIDE SEQUENCE [LARGE SCALE GENOMIC DNA]</scope>
</reference>
<dbReference type="GO" id="GO:0000978">
    <property type="term" value="F:RNA polymerase II cis-regulatory region sequence-specific DNA binding"/>
    <property type="evidence" value="ECO:0007669"/>
    <property type="project" value="TreeGrafter"/>
</dbReference>
<dbReference type="FunFam" id="3.30.160.60:FF:002343">
    <property type="entry name" value="Zinc finger protein 33A"/>
    <property type="match status" value="2"/>
</dbReference>
<evidence type="ECO:0000256" key="6">
    <source>
        <dbReference type="ARBA" id="ARBA00022771"/>
    </source>
</evidence>
<evidence type="ECO:0000256" key="12">
    <source>
        <dbReference type="SAM" id="MobiDB-lite"/>
    </source>
</evidence>
<dbReference type="FunFam" id="3.30.160.60:FF:001049">
    <property type="entry name" value="zinc finger protein 319"/>
    <property type="match status" value="1"/>
</dbReference>
<dbReference type="FunFam" id="3.30.160.60:FF:000358">
    <property type="entry name" value="zinc finger protein 24"/>
    <property type="match status" value="1"/>
</dbReference>
<dbReference type="FunFam" id="3.30.160.60:FF:000464">
    <property type="entry name" value="Zinc finger and SCAN domain containing 25"/>
    <property type="match status" value="1"/>
</dbReference>
<comment type="subcellular location">
    <subcellularLocation>
        <location evidence="2">Nucleus</location>
    </subcellularLocation>
</comment>
<feature type="region of interest" description="Disordered" evidence="12">
    <location>
        <begin position="156"/>
        <end position="176"/>
    </location>
</feature>
<dbReference type="InterPro" id="IPR013087">
    <property type="entry name" value="Znf_C2H2_type"/>
</dbReference>
<dbReference type="GO" id="GO:0008270">
    <property type="term" value="F:zinc ion binding"/>
    <property type="evidence" value="ECO:0007669"/>
    <property type="project" value="UniProtKB-KW"/>
</dbReference>
<keyword evidence="5" id="KW-0677">Repeat</keyword>
<dbReference type="InterPro" id="IPR036236">
    <property type="entry name" value="Znf_C2H2_sf"/>
</dbReference>
<accession>A0A2G9QLB9</accession>
<sequence length="511" mass="57433">QDYVVVKKNFIKELSRKQSPTMEPPSLSLTPARNIDKKILEVTQKIIELLTREDRDSLGQRDLRREVSMKNLHSITLLDLLTGGYTSPISPSLGHMKDNHGITVNSQTIRSTLPEGQCMSLYLEKDSETSNLREEYQPRTNFSKTIGATRHMPSPFKEVSASYKGPHPSSSDVSTSVDPKQYILVKIKEEEGDLLGTDSPEPIQETLYVKDKTLSTDGHLQPCIFSTSSDYIPTIKEESWETSDHADTPTEMAAGHLSHTDIVVSTVAEQSRMVEKPYSCLECGKRYSSTKSLNKHIRLHTGVKVNSCAECGKSFFNKSGLLKHQRIHSGEKPFSCSECGKCFISKFEIDMHQRSHTGERPYSCSECGRSFSTKSNLVKHNRVHTGEKPYTCSECEKSFSINSDLVRHMRTHTGERPYSCSDCGRRFISKSNLIRHQTVHSGTREKPFTCSECDKRFVSNSDLVRHQRVHSGEKPYACSKCGKGFSSQMALKAHVKRATRGSDVEEPPCVP</sequence>
<dbReference type="SUPFAM" id="SSF57667">
    <property type="entry name" value="beta-beta-alpha zinc fingers"/>
    <property type="match status" value="4"/>
</dbReference>